<protein>
    <submittedName>
        <fullName evidence="1">Uncharacterized protein</fullName>
    </submittedName>
</protein>
<dbReference type="AlphaFoldDB" id="A0A0B0PJL7"/>
<reference evidence="2" key="1">
    <citation type="submission" date="2014-09" db="EMBL/GenBank/DDBJ databases">
        <authorList>
            <person name="Mudge J."/>
            <person name="Ramaraj T."/>
            <person name="Lindquist I.E."/>
            <person name="Bharti A.K."/>
            <person name="Sundararajan A."/>
            <person name="Cameron C.T."/>
            <person name="Woodward J.E."/>
            <person name="May G.D."/>
            <person name="Brubaker C."/>
            <person name="Broadhvest J."/>
            <person name="Wilkins T.A."/>
        </authorList>
    </citation>
    <scope>NUCLEOTIDE SEQUENCE</scope>
    <source>
        <strain evidence="2">cv. AKA8401</strain>
    </source>
</reference>
<keyword evidence="2" id="KW-1185">Reference proteome</keyword>
<name>A0A0B0PJL7_GOSAR</name>
<dbReference type="Proteomes" id="UP000032142">
    <property type="component" value="Unassembled WGS sequence"/>
</dbReference>
<gene>
    <name evidence="1" type="ORF">F383_33702</name>
</gene>
<sequence>MVVWVRRRLRVLGAWINSNLLSGNFQP</sequence>
<dbReference type="EMBL" id="KN437759">
    <property type="protein sequence ID" value="KHG26653.1"/>
    <property type="molecule type" value="Genomic_DNA"/>
</dbReference>
<evidence type="ECO:0000313" key="1">
    <source>
        <dbReference type="EMBL" id="KHG26653.1"/>
    </source>
</evidence>
<accession>A0A0B0PJL7</accession>
<proteinExistence type="predicted"/>
<organism evidence="1 2">
    <name type="scientific">Gossypium arboreum</name>
    <name type="common">Tree cotton</name>
    <name type="synonym">Gossypium nanking</name>
    <dbReference type="NCBI Taxonomy" id="29729"/>
    <lineage>
        <taxon>Eukaryota</taxon>
        <taxon>Viridiplantae</taxon>
        <taxon>Streptophyta</taxon>
        <taxon>Embryophyta</taxon>
        <taxon>Tracheophyta</taxon>
        <taxon>Spermatophyta</taxon>
        <taxon>Magnoliopsida</taxon>
        <taxon>eudicotyledons</taxon>
        <taxon>Gunneridae</taxon>
        <taxon>Pentapetalae</taxon>
        <taxon>rosids</taxon>
        <taxon>malvids</taxon>
        <taxon>Malvales</taxon>
        <taxon>Malvaceae</taxon>
        <taxon>Malvoideae</taxon>
        <taxon>Gossypium</taxon>
    </lineage>
</organism>
<evidence type="ECO:0000313" key="2">
    <source>
        <dbReference type="Proteomes" id="UP000032142"/>
    </source>
</evidence>